<dbReference type="Gene3D" id="3.30.300.130">
    <property type="entry name" value="Fe-S cluster assembly (FSCA)"/>
    <property type="match status" value="1"/>
</dbReference>
<feature type="domain" description="NIF system FeS cluster assembly NifU C-terminal" evidence="2">
    <location>
        <begin position="82"/>
        <end position="144"/>
    </location>
</feature>
<evidence type="ECO:0000313" key="4">
    <source>
        <dbReference type="Proteomes" id="UP000000657"/>
    </source>
</evidence>
<dbReference type="HOGENOM" id="CLU_106183_0_0_11"/>
<dbReference type="EMBL" id="CT573213">
    <property type="protein sequence ID" value="CAJ61043.1"/>
    <property type="molecule type" value="Genomic_DNA"/>
</dbReference>
<dbReference type="InterPro" id="IPR034904">
    <property type="entry name" value="FSCA_dom_sf"/>
</dbReference>
<evidence type="ECO:0000259" key="2">
    <source>
        <dbReference type="Pfam" id="PF01106"/>
    </source>
</evidence>
<reference evidence="3 4" key="1">
    <citation type="journal article" date="2007" name="Genome Res.">
        <title>Genome characteristics of facultatively symbiotic Frankia sp. strains reflect host range and host plant biogeography.</title>
        <authorList>
            <person name="Normand P."/>
            <person name="Lapierre P."/>
            <person name="Tisa L.S."/>
            <person name="Gogarten J.P."/>
            <person name="Alloisio N."/>
            <person name="Bagnarol E."/>
            <person name="Bassi C.A."/>
            <person name="Berry A.M."/>
            <person name="Bickhart D.M."/>
            <person name="Choisne N."/>
            <person name="Couloux A."/>
            <person name="Cournoyer B."/>
            <person name="Cruveiller S."/>
            <person name="Daubin V."/>
            <person name="Demange N."/>
            <person name="Francino M.P."/>
            <person name="Goltsman E."/>
            <person name="Huang Y."/>
            <person name="Kopp O.R."/>
            <person name="Labarre L."/>
            <person name="Lapidus A."/>
            <person name="Lavire C."/>
            <person name="Marechal J."/>
            <person name="Martinez M."/>
            <person name="Mastronunzio J.E."/>
            <person name="Mullin B.C."/>
            <person name="Niemann J."/>
            <person name="Pujic P."/>
            <person name="Rawnsley T."/>
            <person name="Rouy Z."/>
            <person name="Schenowitz C."/>
            <person name="Sellstedt A."/>
            <person name="Tavares F."/>
            <person name="Tomkins J.P."/>
            <person name="Vallenet D."/>
            <person name="Valverde C."/>
            <person name="Wall L.G."/>
            <person name="Wang Y."/>
            <person name="Medigue C."/>
            <person name="Benson D.R."/>
        </authorList>
    </citation>
    <scope>NUCLEOTIDE SEQUENCE [LARGE SCALE GENOMIC DNA]</scope>
    <source>
        <strain evidence="4">DSM 45986 / CECT 9034 / ACN14a</strain>
    </source>
</reference>
<dbReference type="SUPFAM" id="SSF117916">
    <property type="entry name" value="Fe-S cluster assembly (FSCA) domain-like"/>
    <property type="match status" value="1"/>
</dbReference>
<keyword evidence="4" id="KW-1185">Reference proteome</keyword>
<organism evidence="3 4">
    <name type="scientific">Frankia alni (strain DSM 45986 / CECT 9034 / ACN14a)</name>
    <dbReference type="NCBI Taxonomy" id="326424"/>
    <lineage>
        <taxon>Bacteria</taxon>
        <taxon>Bacillati</taxon>
        <taxon>Actinomycetota</taxon>
        <taxon>Actinomycetes</taxon>
        <taxon>Frankiales</taxon>
        <taxon>Frankiaceae</taxon>
        <taxon>Frankia</taxon>
    </lineage>
</organism>
<dbReference type="Proteomes" id="UP000000657">
    <property type="component" value="Chromosome"/>
</dbReference>
<dbReference type="GO" id="GO:0051536">
    <property type="term" value="F:iron-sulfur cluster binding"/>
    <property type="evidence" value="ECO:0007669"/>
    <property type="project" value="InterPro"/>
</dbReference>
<sequence>MRARLTHLDEALAEVERIPGPSGELALDAVATLASVYGEALARVAGYAAGAPDVTAALTADELVGHLLVLHDVHPEPVDRRVARAIERLRPAVRDRGGEIELVGIERGVAEISLTLGGCGSAAGEVLAAVREAVLAVAPELSDVRRQAAVAGDAHQAAFVPLDAVLTSPLTPPLARSARP</sequence>
<evidence type="ECO:0000313" key="3">
    <source>
        <dbReference type="EMBL" id="CAJ61043.1"/>
    </source>
</evidence>
<evidence type="ECO:0000256" key="1">
    <source>
        <dbReference type="ARBA" id="ARBA00049958"/>
    </source>
</evidence>
<dbReference type="KEGG" id="fal:FRAAL2394"/>
<name>Q0RN49_FRAAA</name>
<dbReference type="RefSeq" id="WP_011603555.1">
    <property type="nucleotide sequence ID" value="NC_008278.1"/>
</dbReference>
<dbReference type="Pfam" id="PF01106">
    <property type="entry name" value="NifU"/>
    <property type="match status" value="1"/>
</dbReference>
<dbReference type="InterPro" id="IPR001075">
    <property type="entry name" value="NIF_FeS_clus_asmbl_NifU_C"/>
</dbReference>
<accession>Q0RN49</accession>
<dbReference type="AlphaFoldDB" id="Q0RN49"/>
<dbReference type="eggNOG" id="COG0694">
    <property type="taxonomic scope" value="Bacteria"/>
</dbReference>
<dbReference type="STRING" id="326424.FRAAL2394"/>
<gene>
    <name evidence="3" type="ordered locus">FRAAL2394</name>
</gene>
<dbReference type="GO" id="GO:0005506">
    <property type="term" value="F:iron ion binding"/>
    <property type="evidence" value="ECO:0007669"/>
    <property type="project" value="InterPro"/>
</dbReference>
<dbReference type="GO" id="GO:0016226">
    <property type="term" value="P:iron-sulfur cluster assembly"/>
    <property type="evidence" value="ECO:0007669"/>
    <property type="project" value="InterPro"/>
</dbReference>
<proteinExistence type="predicted"/>
<comment type="function">
    <text evidence="1">May be involved in the formation or repair of [Fe-S] clusters present in iron-sulfur proteins.</text>
</comment>
<protein>
    <recommendedName>
        <fullName evidence="2">NIF system FeS cluster assembly NifU C-terminal domain-containing protein</fullName>
    </recommendedName>
</protein>